<dbReference type="InterPro" id="IPR000390">
    <property type="entry name" value="Small_drug/metabolite_transptr"/>
</dbReference>
<dbReference type="InterPro" id="IPR037185">
    <property type="entry name" value="EmrE-like"/>
</dbReference>
<dbReference type="GO" id="GO:0022857">
    <property type="term" value="F:transmembrane transporter activity"/>
    <property type="evidence" value="ECO:0007669"/>
    <property type="project" value="InterPro"/>
</dbReference>
<evidence type="ECO:0000313" key="10">
    <source>
        <dbReference type="Proteomes" id="UP000321306"/>
    </source>
</evidence>
<comment type="subcellular location">
    <subcellularLocation>
        <location evidence="1 7">Cell membrane</location>
        <topology evidence="1 7">Multi-pass membrane protein</topology>
    </subcellularLocation>
</comment>
<evidence type="ECO:0000256" key="8">
    <source>
        <dbReference type="SAM" id="Phobius"/>
    </source>
</evidence>
<dbReference type="OrthoDB" id="21828at2"/>
<dbReference type="GO" id="GO:0005886">
    <property type="term" value="C:plasma membrane"/>
    <property type="evidence" value="ECO:0007669"/>
    <property type="project" value="UniProtKB-SubCell"/>
</dbReference>
<dbReference type="Pfam" id="PF00893">
    <property type="entry name" value="Multi_Drug_Res"/>
    <property type="match status" value="1"/>
</dbReference>
<dbReference type="PANTHER" id="PTHR30561:SF0">
    <property type="entry name" value="GUANIDINIUM EXPORTER"/>
    <property type="match status" value="1"/>
</dbReference>
<keyword evidence="4 7" id="KW-0812">Transmembrane</keyword>
<evidence type="ECO:0000256" key="4">
    <source>
        <dbReference type="ARBA" id="ARBA00022692"/>
    </source>
</evidence>
<feature type="transmembrane region" description="Helical" evidence="8">
    <location>
        <begin position="59"/>
        <end position="79"/>
    </location>
</feature>
<dbReference type="AlphaFoldDB" id="A0A511N8M7"/>
<dbReference type="InterPro" id="IPR045324">
    <property type="entry name" value="Small_multidrug_res"/>
</dbReference>
<dbReference type="PANTHER" id="PTHR30561">
    <property type="entry name" value="SMR FAMILY PROTON-DEPENDENT DRUG EFFLUX TRANSPORTER SUGE"/>
    <property type="match status" value="1"/>
</dbReference>
<evidence type="ECO:0000256" key="5">
    <source>
        <dbReference type="ARBA" id="ARBA00022989"/>
    </source>
</evidence>
<feature type="transmembrane region" description="Helical" evidence="8">
    <location>
        <begin position="86"/>
        <end position="103"/>
    </location>
</feature>
<organism evidence="9 10">
    <name type="scientific">Deinococcus cellulosilyticus (strain DSM 18568 / NBRC 106333 / KACC 11606 / 5516J-15)</name>
    <dbReference type="NCBI Taxonomy" id="1223518"/>
    <lineage>
        <taxon>Bacteria</taxon>
        <taxon>Thermotogati</taxon>
        <taxon>Deinococcota</taxon>
        <taxon>Deinococci</taxon>
        <taxon>Deinococcales</taxon>
        <taxon>Deinococcaceae</taxon>
        <taxon>Deinococcus</taxon>
    </lineage>
</organism>
<reference evidence="9 10" key="1">
    <citation type="submission" date="2019-07" db="EMBL/GenBank/DDBJ databases">
        <title>Whole genome shotgun sequence of Deinococcus cellulosilyticus NBRC 106333.</title>
        <authorList>
            <person name="Hosoyama A."/>
            <person name="Uohara A."/>
            <person name="Ohji S."/>
            <person name="Ichikawa N."/>
        </authorList>
    </citation>
    <scope>NUCLEOTIDE SEQUENCE [LARGE SCALE GENOMIC DNA]</scope>
    <source>
        <strain evidence="9 10">NBRC 106333</strain>
    </source>
</reference>
<accession>A0A511N8M7</accession>
<keyword evidence="2" id="KW-0813">Transport</keyword>
<evidence type="ECO:0000256" key="3">
    <source>
        <dbReference type="ARBA" id="ARBA00022475"/>
    </source>
</evidence>
<dbReference type="Gene3D" id="1.10.3730.20">
    <property type="match status" value="1"/>
</dbReference>
<dbReference type="SUPFAM" id="SSF103481">
    <property type="entry name" value="Multidrug resistance efflux transporter EmrE"/>
    <property type="match status" value="1"/>
</dbReference>
<evidence type="ECO:0000256" key="2">
    <source>
        <dbReference type="ARBA" id="ARBA00022448"/>
    </source>
</evidence>
<name>A0A511N8M7_DEIC1</name>
<keyword evidence="3" id="KW-1003">Cell membrane</keyword>
<comment type="caution">
    <text evidence="9">The sequence shown here is derived from an EMBL/GenBank/DDBJ whole genome shotgun (WGS) entry which is preliminary data.</text>
</comment>
<evidence type="ECO:0000256" key="7">
    <source>
        <dbReference type="RuleBase" id="RU003942"/>
    </source>
</evidence>
<gene>
    <name evidence="9" type="ORF">DC3_47870</name>
</gene>
<sequence>MAWMQLMLAGVLETLATTFLKLSDGQKHLIPTVLFYLFMLCSVLLMAHTLQKLPMGTAYAVWTGVGAVGTTLVGTLWFGERCRGRRVFFLLLAATALVGLRLLP</sequence>
<dbReference type="RefSeq" id="WP_146889161.1">
    <property type="nucleotide sequence ID" value="NZ_BJXB01000029.1"/>
</dbReference>
<keyword evidence="10" id="KW-1185">Reference proteome</keyword>
<evidence type="ECO:0000313" key="9">
    <source>
        <dbReference type="EMBL" id="GEM49152.1"/>
    </source>
</evidence>
<feature type="transmembrane region" description="Helical" evidence="8">
    <location>
        <begin position="29"/>
        <end position="47"/>
    </location>
</feature>
<comment type="similarity">
    <text evidence="7">Belongs to the drug/metabolite transporter (DMT) superfamily. Small multidrug resistance (SMR) (TC 2.A.7.1) family.</text>
</comment>
<keyword evidence="6 8" id="KW-0472">Membrane</keyword>
<keyword evidence="5 8" id="KW-1133">Transmembrane helix</keyword>
<evidence type="ECO:0000256" key="1">
    <source>
        <dbReference type="ARBA" id="ARBA00004651"/>
    </source>
</evidence>
<protein>
    <submittedName>
        <fullName evidence="9">QacE family quaternary ammonium compound efflux SMR transporter</fullName>
    </submittedName>
</protein>
<proteinExistence type="inferred from homology"/>
<dbReference type="Proteomes" id="UP000321306">
    <property type="component" value="Unassembled WGS sequence"/>
</dbReference>
<dbReference type="EMBL" id="BJXB01000029">
    <property type="protein sequence ID" value="GEM49152.1"/>
    <property type="molecule type" value="Genomic_DNA"/>
</dbReference>
<dbReference type="FunFam" id="1.10.3730.20:FF:000001">
    <property type="entry name" value="Quaternary ammonium compound resistance transporter SugE"/>
    <property type="match status" value="1"/>
</dbReference>
<evidence type="ECO:0000256" key="6">
    <source>
        <dbReference type="ARBA" id="ARBA00023136"/>
    </source>
</evidence>